<evidence type="ECO:0000256" key="3">
    <source>
        <dbReference type="ARBA" id="ARBA00022692"/>
    </source>
</evidence>
<keyword evidence="4 8" id="KW-1133">Transmembrane helix</keyword>
<dbReference type="PANTHER" id="PTHR19139:SF199">
    <property type="entry name" value="MIP17260P"/>
    <property type="match status" value="1"/>
</dbReference>
<feature type="transmembrane region" description="Helical" evidence="8">
    <location>
        <begin position="239"/>
        <end position="256"/>
    </location>
</feature>
<evidence type="ECO:0000256" key="4">
    <source>
        <dbReference type="ARBA" id="ARBA00022989"/>
    </source>
</evidence>
<sequence length="296" mass="32839">MQEEVTPERKQNAFKFEMSQPTDDPELKRRSSANQSFQELADPLLWRAFCSELLGTTILVLYCIGANENDYREMPNTPVHRILNSGFIVAVIVQTFQHVSGAHVNQALSLGFFLVGQISWIRFCVYMVAQTLGSLLAGGIARVITPSTMYAHFGTLTPQRGVAAWQACMAELIMSFTLTLSVLAVVDKNRNDISGSVPLHCGLIVSINMFFAYNISGGSMNPARVFGPCLVHGVWDSHWIYWVGPFVGSALAAPLYEKFFSVKAGERISNIRYCRCRKATDNEITVDGNERAGTRL</sequence>
<dbReference type="CDD" id="cd00333">
    <property type="entry name" value="MIP"/>
    <property type="match status" value="1"/>
</dbReference>
<evidence type="ECO:0000313" key="9">
    <source>
        <dbReference type="EMBL" id="CAE1326338.1"/>
    </source>
</evidence>
<protein>
    <submittedName>
        <fullName evidence="9">AQP4</fullName>
    </submittedName>
</protein>
<comment type="subcellular location">
    <subcellularLocation>
        <location evidence="1">Membrane</location>
        <topology evidence="1">Multi-pass membrane protein</topology>
    </subcellularLocation>
</comment>
<comment type="caution">
    <text evidence="9">The sequence shown here is derived from an EMBL/GenBank/DDBJ whole genome shotgun (WGS) entry which is preliminary data.</text>
</comment>
<dbReference type="InterPro" id="IPR034294">
    <property type="entry name" value="Aquaporin_transptr"/>
</dbReference>
<feature type="transmembrane region" description="Helical" evidence="8">
    <location>
        <begin position="197"/>
        <end position="219"/>
    </location>
</feature>
<evidence type="ECO:0000313" key="10">
    <source>
        <dbReference type="Proteomes" id="UP000597762"/>
    </source>
</evidence>
<name>A0A812ENX2_ACAPH</name>
<keyword evidence="6" id="KW-0813">Transport</keyword>
<dbReference type="PRINTS" id="PR00783">
    <property type="entry name" value="MINTRINSICP"/>
</dbReference>
<dbReference type="SUPFAM" id="SSF81338">
    <property type="entry name" value="Aquaporin-like"/>
    <property type="match status" value="1"/>
</dbReference>
<keyword evidence="10" id="KW-1185">Reference proteome</keyword>
<feature type="transmembrane region" description="Helical" evidence="8">
    <location>
        <begin position="44"/>
        <end position="64"/>
    </location>
</feature>
<keyword evidence="5 8" id="KW-0472">Membrane</keyword>
<keyword evidence="3 6" id="KW-0812">Transmembrane</keyword>
<gene>
    <name evidence="9" type="ORF">SPHA_75919</name>
</gene>
<dbReference type="Proteomes" id="UP000597762">
    <property type="component" value="Unassembled WGS sequence"/>
</dbReference>
<feature type="compositionally biased region" description="Basic and acidic residues" evidence="7">
    <location>
        <begin position="1"/>
        <end position="11"/>
    </location>
</feature>
<comment type="similarity">
    <text evidence="2 6">Belongs to the MIP/aquaporin (TC 1.A.8) family.</text>
</comment>
<evidence type="ECO:0000256" key="1">
    <source>
        <dbReference type="ARBA" id="ARBA00004141"/>
    </source>
</evidence>
<dbReference type="InterPro" id="IPR023271">
    <property type="entry name" value="Aquaporin-like"/>
</dbReference>
<accession>A0A812ENX2</accession>
<dbReference type="Gene3D" id="1.20.1080.10">
    <property type="entry name" value="Glycerol uptake facilitator protein"/>
    <property type="match status" value="1"/>
</dbReference>
<evidence type="ECO:0000256" key="8">
    <source>
        <dbReference type="SAM" id="Phobius"/>
    </source>
</evidence>
<reference evidence="9" key="1">
    <citation type="submission" date="2021-01" db="EMBL/GenBank/DDBJ databases">
        <authorList>
            <person name="Li R."/>
            <person name="Bekaert M."/>
        </authorList>
    </citation>
    <scope>NUCLEOTIDE SEQUENCE</scope>
    <source>
        <strain evidence="9">Farmed</strain>
    </source>
</reference>
<evidence type="ECO:0000256" key="7">
    <source>
        <dbReference type="SAM" id="MobiDB-lite"/>
    </source>
</evidence>
<feature type="region of interest" description="Disordered" evidence="7">
    <location>
        <begin position="1"/>
        <end position="31"/>
    </location>
</feature>
<dbReference type="Pfam" id="PF00230">
    <property type="entry name" value="MIP"/>
    <property type="match status" value="1"/>
</dbReference>
<dbReference type="GO" id="GO:0015250">
    <property type="term" value="F:water channel activity"/>
    <property type="evidence" value="ECO:0007669"/>
    <property type="project" value="TreeGrafter"/>
</dbReference>
<dbReference type="EMBL" id="CAHIKZ030005477">
    <property type="protein sequence ID" value="CAE1326338.1"/>
    <property type="molecule type" value="Genomic_DNA"/>
</dbReference>
<organism evidence="9 10">
    <name type="scientific">Acanthosepion pharaonis</name>
    <name type="common">Pharaoh cuttlefish</name>
    <name type="synonym">Sepia pharaonis</name>
    <dbReference type="NCBI Taxonomy" id="158019"/>
    <lineage>
        <taxon>Eukaryota</taxon>
        <taxon>Metazoa</taxon>
        <taxon>Spiralia</taxon>
        <taxon>Lophotrochozoa</taxon>
        <taxon>Mollusca</taxon>
        <taxon>Cephalopoda</taxon>
        <taxon>Coleoidea</taxon>
        <taxon>Decapodiformes</taxon>
        <taxon>Sepiida</taxon>
        <taxon>Sepiina</taxon>
        <taxon>Sepiidae</taxon>
        <taxon>Acanthosepion</taxon>
    </lineage>
</organism>
<dbReference type="OrthoDB" id="3222at2759"/>
<feature type="transmembrane region" description="Helical" evidence="8">
    <location>
        <begin position="123"/>
        <end position="144"/>
    </location>
</feature>
<evidence type="ECO:0000256" key="2">
    <source>
        <dbReference type="ARBA" id="ARBA00006175"/>
    </source>
</evidence>
<evidence type="ECO:0000256" key="6">
    <source>
        <dbReference type="RuleBase" id="RU000477"/>
    </source>
</evidence>
<feature type="transmembrane region" description="Helical" evidence="8">
    <location>
        <begin position="164"/>
        <end position="185"/>
    </location>
</feature>
<dbReference type="GO" id="GO:0005886">
    <property type="term" value="C:plasma membrane"/>
    <property type="evidence" value="ECO:0007669"/>
    <property type="project" value="TreeGrafter"/>
</dbReference>
<dbReference type="PANTHER" id="PTHR19139">
    <property type="entry name" value="AQUAPORIN TRANSPORTER"/>
    <property type="match status" value="1"/>
</dbReference>
<dbReference type="InterPro" id="IPR000425">
    <property type="entry name" value="MIP"/>
</dbReference>
<dbReference type="AlphaFoldDB" id="A0A812ENX2"/>
<evidence type="ECO:0000256" key="5">
    <source>
        <dbReference type="ARBA" id="ARBA00023136"/>
    </source>
</evidence>
<proteinExistence type="inferred from homology"/>